<reference evidence="2 3" key="1">
    <citation type="journal article" date="2010" name="Int. J. Syst. Evol. Microbiol.">
        <title>Bacillus horneckiae sp. nov., isolated from a spacecraft-assembly clean room.</title>
        <authorList>
            <person name="Vaishampayan P."/>
            <person name="Probst A."/>
            <person name="Krishnamurthi S."/>
            <person name="Ghosh S."/>
            <person name="Osman S."/>
            <person name="McDowall A."/>
            <person name="Ruckmani A."/>
            <person name="Mayilraj S."/>
            <person name="Venkateswaran K."/>
        </authorList>
    </citation>
    <scope>NUCLEOTIDE SEQUENCE [LARGE SCALE GENOMIC DNA]</scope>
    <source>
        <strain evidence="3">1PO1SC</strain>
    </source>
</reference>
<evidence type="ECO:0000313" key="3">
    <source>
        <dbReference type="Proteomes" id="UP000233343"/>
    </source>
</evidence>
<proteinExistence type="predicted"/>
<feature type="transmembrane region" description="Helical" evidence="1">
    <location>
        <begin position="444"/>
        <end position="461"/>
    </location>
</feature>
<keyword evidence="1" id="KW-0812">Transmembrane</keyword>
<comment type="caution">
    <text evidence="2">The sequence shown here is derived from an EMBL/GenBank/DDBJ whole genome shotgun (WGS) entry which is preliminary data.</text>
</comment>
<keyword evidence="1" id="KW-1133">Transmembrane helix</keyword>
<feature type="transmembrane region" description="Helical" evidence="1">
    <location>
        <begin position="467"/>
        <end position="486"/>
    </location>
</feature>
<dbReference type="EMBL" id="PISD01000013">
    <property type="protein sequence ID" value="PKG29636.1"/>
    <property type="molecule type" value="Genomic_DNA"/>
</dbReference>
<accession>A0A2N0ZJJ1</accession>
<keyword evidence="1" id="KW-0472">Membrane</keyword>
<protein>
    <submittedName>
        <fullName evidence="2">Uncharacterized protein</fullName>
    </submittedName>
</protein>
<dbReference type="AlphaFoldDB" id="A0A2N0ZJJ1"/>
<evidence type="ECO:0000256" key="1">
    <source>
        <dbReference type="SAM" id="Phobius"/>
    </source>
</evidence>
<sequence length="587" mass="70566">MNNKELNEILKLFSSKDLSIREEAINRCFKWDGEIELEDSFTLFAEAARIFPISNEDWDDPSLALTNVAGVYINEEMVPVIERHIYHYSYRGILLSMSYLLIINTDESLEAYKRIFKKLHLQLNILPVYYENKILENKESMLTALNAIIENNVIHHNWYYKYYHYLLSHCVSNDYIKSGEQFADNEFVTSELDRLIEEYMQYDEVYTREYVYEAWRNTYLHKRISLRGYLSIKASYCSDAELLSYDYIFNWKDPYIKLTYLILLWKRKLDASPQVALDIMRGNEATDYAYNIVNYYKTETLVKDLEYQKYFVIEHADFTFYHHEDGIGKFPDETEVMDSFIRKNSTYDEDFIYYIVRFRSSYPTFASNGWMRMLIGPFHPSQLPTPNRIDEYDANFTDFMPWESQPIENHIEDFKELLKESYDTEQDEEAIYGLYTPRFNRKHITTAIILFVLSILSTVFINNDWAALGLFTGPVWLLVNFIYAKILERNVFVQLREHSLEYNHFGDYTYTKLLDIESVDLEKIRPLLKDRFLFLPYKKWHFVFYNYDGNIVYQIPRNYIKEEFFFANFSESIKFYNHPPSLKWEEE</sequence>
<dbReference type="RefSeq" id="WP_066192703.1">
    <property type="nucleotide sequence ID" value="NZ_JARMMB010000020.1"/>
</dbReference>
<organism evidence="2 3">
    <name type="scientific">Cytobacillus horneckiae</name>
    <dbReference type="NCBI Taxonomy" id="549687"/>
    <lineage>
        <taxon>Bacteria</taxon>
        <taxon>Bacillati</taxon>
        <taxon>Bacillota</taxon>
        <taxon>Bacilli</taxon>
        <taxon>Bacillales</taxon>
        <taxon>Bacillaceae</taxon>
        <taxon>Cytobacillus</taxon>
    </lineage>
</organism>
<keyword evidence="3" id="KW-1185">Reference proteome</keyword>
<gene>
    <name evidence="2" type="ORF">CWS20_07145</name>
</gene>
<evidence type="ECO:0000313" key="2">
    <source>
        <dbReference type="EMBL" id="PKG29636.1"/>
    </source>
</evidence>
<dbReference type="Proteomes" id="UP000233343">
    <property type="component" value="Unassembled WGS sequence"/>
</dbReference>
<name>A0A2N0ZJJ1_9BACI</name>